<dbReference type="STRING" id="228958.SAMN04488007_3737"/>
<gene>
    <name evidence="1" type="ORF">SAMN04488007_3737</name>
</gene>
<keyword evidence="2" id="KW-1185">Reference proteome</keyword>
<organism evidence="1 2">
    <name type="scientific">Maribacter aquivivus</name>
    <dbReference type="NCBI Taxonomy" id="228958"/>
    <lineage>
        <taxon>Bacteria</taxon>
        <taxon>Pseudomonadati</taxon>
        <taxon>Bacteroidota</taxon>
        <taxon>Flavobacteriia</taxon>
        <taxon>Flavobacteriales</taxon>
        <taxon>Flavobacteriaceae</taxon>
        <taxon>Maribacter</taxon>
    </lineage>
</organism>
<protein>
    <submittedName>
        <fullName evidence="1">Uncharacterized protein</fullName>
    </submittedName>
</protein>
<dbReference type="AlphaFoldDB" id="A0A1M6UYC3"/>
<proteinExistence type="predicted"/>
<dbReference type="Proteomes" id="UP000184314">
    <property type="component" value="Unassembled WGS sequence"/>
</dbReference>
<sequence length="43" mass="5312">MFNLIFNTKPSLFEIEIEFFKKIKRKTTIFKYNYYISQSLQAQ</sequence>
<reference evidence="2" key="1">
    <citation type="submission" date="2016-11" db="EMBL/GenBank/DDBJ databases">
        <authorList>
            <person name="Varghese N."/>
            <person name="Submissions S."/>
        </authorList>
    </citation>
    <scope>NUCLEOTIDE SEQUENCE [LARGE SCALE GENOMIC DNA]</scope>
    <source>
        <strain evidence="2">DSM 16478</strain>
    </source>
</reference>
<name>A0A1M6UYC3_9FLAO</name>
<evidence type="ECO:0000313" key="1">
    <source>
        <dbReference type="EMBL" id="SHK74203.1"/>
    </source>
</evidence>
<dbReference type="EMBL" id="FQZX01000004">
    <property type="protein sequence ID" value="SHK74203.1"/>
    <property type="molecule type" value="Genomic_DNA"/>
</dbReference>
<evidence type="ECO:0000313" key="2">
    <source>
        <dbReference type="Proteomes" id="UP000184314"/>
    </source>
</evidence>
<accession>A0A1M6UYC3</accession>